<dbReference type="AlphaFoldDB" id="A0A1I1NR93"/>
<dbReference type="OrthoDB" id="8454502at2"/>
<dbReference type="RefSeq" id="WP_143078183.1">
    <property type="nucleotide sequence ID" value="NZ_FOMB01000017.1"/>
</dbReference>
<name>A0A1I1NR93_9HYPH</name>
<proteinExistence type="predicted"/>
<accession>A0A1I1NR93</accession>
<dbReference type="EMBL" id="FOMB01000017">
    <property type="protein sequence ID" value="SFD00181.1"/>
    <property type="molecule type" value="Genomic_DNA"/>
</dbReference>
<evidence type="ECO:0000313" key="2">
    <source>
        <dbReference type="EMBL" id="SFD00181.1"/>
    </source>
</evidence>
<evidence type="ECO:0000256" key="1">
    <source>
        <dbReference type="SAM" id="MobiDB-lite"/>
    </source>
</evidence>
<reference evidence="2 3" key="1">
    <citation type="submission" date="2016-10" db="EMBL/GenBank/DDBJ databases">
        <authorList>
            <person name="de Groot N.N."/>
        </authorList>
    </citation>
    <scope>NUCLEOTIDE SEQUENCE [LARGE SCALE GENOMIC DNA]</scope>
    <source>
        <strain evidence="2 3">CGMCC 1.10210</strain>
    </source>
</reference>
<protein>
    <submittedName>
        <fullName evidence="2">Uncharacterized protein</fullName>
    </submittedName>
</protein>
<evidence type="ECO:0000313" key="3">
    <source>
        <dbReference type="Proteomes" id="UP000182258"/>
    </source>
</evidence>
<gene>
    <name evidence="2" type="ORF">SAMN04488059_11721</name>
</gene>
<organism evidence="2 3">
    <name type="scientific">Devosia psychrophila</name>
    <dbReference type="NCBI Taxonomy" id="728005"/>
    <lineage>
        <taxon>Bacteria</taxon>
        <taxon>Pseudomonadati</taxon>
        <taxon>Pseudomonadota</taxon>
        <taxon>Alphaproteobacteria</taxon>
        <taxon>Hyphomicrobiales</taxon>
        <taxon>Devosiaceae</taxon>
        <taxon>Devosia</taxon>
    </lineage>
</organism>
<feature type="region of interest" description="Disordered" evidence="1">
    <location>
        <begin position="135"/>
        <end position="159"/>
    </location>
</feature>
<sequence>MATLREIKDSGWRVTVHCEANLVGRICAHYTQPRIDQLIQYLGGDFNLVLQRNEFLSRFKCQRCGSKNATIRTVPPSGDGLMDGSGGAHHHSHMPSIEERAARAAAFEAEFRRMGFKTNAELAAESRAKIKAEKNAAKTGADFIGPPSPWAHRKRGKWL</sequence>
<dbReference type="Proteomes" id="UP000182258">
    <property type="component" value="Unassembled WGS sequence"/>
</dbReference>